<name>A0A369Q3E2_9SPHI</name>
<keyword evidence="3" id="KW-1185">Reference proteome</keyword>
<dbReference type="EMBL" id="QPKV01000002">
    <property type="protein sequence ID" value="RDC57985.1"/>
    <property type="molecule type" value="Genomic_DNA"/>
</dbReference>
<proteinExistence type="predicted"/>
<evidence type="ECO:0000256" key="1">
    <source>
        <dbReference type="SAM" id="MobiDB-lite"/>
    </source>
</evidence>
<dbReference type="RefSeq" id="WP_115401405.1">
    <property type="nucleotide sequence ID" value="NZ_QPKV01000002.1"/>
</dbReference>
<accession>A0A369Q3E2</accession>
<evidence type="ECO:0000313" key="2">
    <source>
        <dbReference type="EMBL" id="RDC57985.1"/>
    </source>
</evidence>
<gene>
    <name evidence="2" type="ORF">DU508_03270</name>
</gene>
<dbReference type="Proteomes" id="UP000253961">
    <property type="component" value="Unassembled WGS sequence"/>
</dbReference>
<comment type="caution">
    <text evidence="2">The sequence shown here is derived from an EMBL/GenBank/DDBJ whole genome shotgun (WGS) entry which is preliminary data.</text>
</comment>
<feature type="region of interest" description="Disordered" evidence="1">
    <location>
        <begin position="1"/>
        <end position="27"/>
    </location>
</feature>
<organism evidence="2 3">
    <name type="scientific">Pedobacter chinensis</name>
    <dbReference type="NCBI Taxonomy" id="2282421"/>
    <lineage>
        <taxon>Bacteria</taxon>
        <taxon>Pseudomonadati</taxon>
        <taxon>Bacteroidota</taxon>
        <taxon>Sphingobacteriia</taxon>
        <taxon>Sphingobacteriales</taxon>
        <taxon>Sphingobacteriaceae</taxon>
        <taxon>Pedobacter</taxon>
    </lineage>
</organism>
<sequence>MKVNENTSKNDLDKIQVGDTIEDDNGNKGTVAKIDISKYRKFEQYYFRILGDGTIDILKNRFVYAKK</sequence>
<evidence type="ECO:0000313" key="3">
    <source>
        <dbReference type="Proteomes" id="UP000253961"/>
    </source>
</evidence>
<reference evidence="2 3" key="1">
    <citation type="submission" date="2018-07" db="EMBL/GenBank/DDBJ databases">
        <title>Pedobacter sp. nov., isolated from soil.</title>
        <authorList>
            <person name="Zhou L.Y."/>
            <person name="Du Z.J."/>
        </authorList>
    </citation>
    <scope>NUCLEOTIDE SEQUENCE [LARGE SCALE GENOMIC DNA]</scope>
    <source>
        <strain evidence="2 3">JDX94</strain>
    </source>
</reference>
<dbReference type="AlphaFoldDB" id="A0A369Q3E2"/>
<protein>
    <submittedName>
        <fullName evidence="2">Uncharacterized protein</fullName>
    </submittedName>
</protein>
<dbReference type="OrthoDB" id="770581at2"/>